<keyword evidence="1" id="KW-1133">Transmembrane helix</keyword>
<sequence>MGVLWSDTQPPLTLFVSFLIIISAHLTTFTIIISAPPDLDKSLFGLLRTYFFKSSPSRWSYPQNTDPGDPTAVSHFCQGLDHLQLKFSRSLCCHSHKIYLGCFPQMCWRWLLYEHCSGAPVFVYLCGCQVAFLQCRQHLRVLVPRGRVLADRQGSGGPVVLSLWPTCLLLHRGEWGALLRATHTHTHGEKNSNCNRLLHDSRTGNDTSRQLMMKNIHFAKPQIFILRIKLNIYIKGLLLLNNSQQVLETTM</sequence>
<keyword evidence="1" id="KW-0812">Transmembrane</keyword>
<accession>A0A484CY97</accession>
<comment type="caution">
    <text evidence="2">The sequence shown here is derived from an EMBL/GenBank/DDBJ whole genome shotgun (WGS) entry which is preliminary data.</text>
</comment>
<gene>
    <name evidence="2" type="ORF">EPR50_G00112170</name>
</gene>
<dbReference type="EMBL" id="SCKG01000010">
    <property type="protein sequence ID" value="TDH07944.1"/>
    <property type="molecule type" value="Genomic_DNA"/>
</dbReference>
<feature type="transmembrane region" description="Helical" evidence="1">
    <location>
        <begin position="12"/>
        <end position="33"/>
    </location>
</feature>
<organism evidence="2 3">
    <name type="scientific">Perca flavescens</name>
    <name type="common">American yellow perch</name>
    <name type="synonym">Morone flavescens</name>
    <dbReference type="NCBI Taxonomy" id="8167"/>
    <lineage>
        <taxon>Eukaryota</taxon>
        <taxon>Metazoa</taxon>
        <taxon>Chordata</taxon>
        <taxon>Craniata</taxon>
        <taxon>Vertebrata</taxon>
        <taxon>Euteleostomi</taxon>
        <taxon>Actinopterygii</taxon>
        <taxon>Neopterygii</taxon>
        <taxon>Teleostei</taxon>
        <taxon>Neoteleostei</taxon>
        <taxon>Acanthomorphata</taxon>
        <taxon>Eupercaria</taxon>
        <taxon>Perciformes</taxon>
        <taxon>Percoidei</taxon>
        <taxon>Percidae</taxon>
        <taxon>Percinae</taxon>
        <taxon>Perca</taxon>
    </lineage>
</organism>
<protein>
    <submittedName>
        <fullName evidence="2">Uncharacterized protein</fullName>
    </submittedName>
</protein>
<dbReference type="Proteomes" id="UP000295070">
    <property type="component" value="Chromosome 10"/>
</dbReference>
<name>A0A484CY97_PERFV</name>
<dbReference type="AlphaFoldDB" id="A0A484CY97"/>
<keyword evidence="3" id="KW-1185">Reference proteome</keyword>
<keyword evidence="1" id="KW-0472">Membrane</keyword>
<proteinExistence type="predicted"/>
<evidence type="ECO:0000313" key="3">
    <source>
        <dbReference type="Proteomes" id="UP000295070"/>
    </source>
</evidence>
<evidence type="ECO:0000313" key="2">
    <source>
        <dbReference type="EMBL" id="TDH07944.1"/>
    </source>
</evidence>
<reference evidence="2 3" key="1">
    <citation type="submission" date="2019-01" db="EMBL/GenBank/DDBJ databases">
        <title>A chromosome-scale genome assembly of the yellow perch, Perca flavescens.</title>
        <authorList>
            <person name="Feron R."/>
            <person name="Morvezen R."/>
            <person name="Bestin A."/>
            <person name="Haffray P."/>
            <person name="Klopp C."/>
            <person name="Zahm M."/>
            <person name="Cabau C."/>
            <person name="Roques C."/>
            <person name="Donnadieu C."/>
            <person name="Bouchez O."/>
            <person name="Christie M."/>
            <person name="Larson W."/>
            <person name="Guiguen Y."/>
        </authorList>
    </citation>
    <scope>NUCLEOTIDE SEQUENCE [LARGE SCALE GENOMIC DNA]</scope>
    <source>
        <strain evidence="2">YP-PL-M2</strain>
        <tissue evidence="2">Blood</tissue>
    </source>
</reference>
<evidence type="ECO:0000256" key="1">
    <source>
        <dbReference type="SAM" id="Phobius"/>
    </source>
</evidence>